<gene>
    <name evidence="2" type="ORF">PITCH_A350020</name>
</gene>
<dbReference type="AlphaFoldDB" id="A0A445MZP0"/>
<name>A0A445MZP0_9BACT</name>
<dbReference type="PROSITE" id="PS51257">
    <property type="entry name" value="PROKAR_LIPOPROTEIN"/>
    <property type="match status" value="1"/>
</dbReference>
<evidence type="ECO:0008006" key="3">
    <source>
        <dbReference type="Google" id="ProtNLM"/>
    </source>
</evidence>
<sequence length="261" mass="28357">MKCFRFMLMFGVVMICGCGIGYNTTLFFTKSNIGLDLETKPPTAELSISRREGVIAPGFEGGQTPPVVSSFQSRQNPLSRFFFSVQSTFAGGDAAVALSRRPGDTSNDSDSNVYLTQKPEPKTFWGNKITIPEKGQVRPFVFGTDTTVGLKLAWSGMTSELPDTVRLGFNRKEFALAPVFGTDSKDEIDHNKYPAATYAVGMPSFLAVLDSDINITATADAGVTWLQYIATGKSATALAQQDEARRILLNRIDPVAFPLGQ</sequence>
<keyword evidence="1" id="KW-0472">Membrane</keyword>
<feature type="transmembrane region" description="Helical" evidence="1">
    <location>
        <begin position="7"/>
        <end position="28"/>
    </location>
</feature>
<evidence type="ECO:0000256" key="1">
    <source>
        <dbReference type="SAM" id="Phobius"/>
    </source>
</evidence>
<accession>A0A445MZP0</accession>
<keyword evidence="1" id="KW-0812">Transmembrane</keyword>
<protein>
    <recommendedName>
        <fullName evidence="3">Lipoprotein</fullName>
    </recommendedName>
</protein>
<evidence type="ECO:0000313" key="2">
    <source>
        <dbReference type="EMBL" id="SPD74811.1"/>
    </source>
</evidence>
<reference evidence="2" key="1">
    <citation type="submission" date="2018-01" db="EMBL/GenBank/DDBJ databases">
        <authorList>
            <person name="Regsiter A."/>
            <person name="William W."/>
        </authorList>
    </citation>
    <scope>NUCLEOTIDE SEQUENCE</scope>
    <source>
        <strain evidence="2">TRIP AH-1</strain>
    </source>
</reference>
<organism evidence="2">
    <name type="scientific">uncultured Desulfobacterium sp</name>
    <dbReference type="NCBI Taxonomy" id="201089"/>
    <lineage>
        <taxon>Bacteria</taxon>
        <taxon>Pseudomonadati</taxon>
        <taxon>Thermodesulfobacteriota</taxon>
        <taxon>Desulfobacteria</taxon>
        <taxon>Desulfobacterales</taxon>
        <taxon>Desulfobacteriaceae</taxon>
        <taxon>Desulfobacterium</taxon>
        <taxon>environmental samples</taxon>
    </lineage>
</organism>
<proteinExistence type="predicted"/>
<dbReference type="EMBL" id="OJIN01000176">
    <property type="protein sequence ID" value="SPD74811.1"/>
    <property type="molecule type" value="Genomic_DNA"/>
</dbReference>
<keyword evidence="1" id="KW-1133">Transmembrane helix</keyword>